<gene>
    <name evidence="8" type="ORF">FRY74_02665</name>
</gene>
<keyword evidence="1" id="KW-0547">Nucleotide-binding</keyword>
<keyword evidence="3" id="KW-0805">Transcription regulation</keyword>
<evidence type="ECO:0000313" key="9">
    <source>
        <dbReference type="Proteomes" id="UP000321721"/>
    </source>
</evidence>
<dbReference type="InterPro" id="IPR009057">
    <property type="entry name" value="Homeodomain-like_sf"/>
</dbReference>
<feature type="domain" description="Response regulatory" evidence="7">
    <location>
        <begin position="29"/>
        <end position="143"/>
    </location>
</feature>
<name>A0A5C6RYR1_9FLAO</name>
<dbReference type="Pfam" id="PF00158">
    <property type="entry name" value="Sigma54_activat"/>
    <property type="match status" value="1"/>
</dbReference>
<keyword evidence="5" id="KW-0597">Phosphoprotein</keyword>
<dbReference type="InterPro" id="IPR027417">
    <property type="entry name" value="P-loop_NTPase"/>
</dbReference>
<keyword evidence="4" id="KW-0804">Transcription</keyword>
<dbReference type="SMART" id="SM00448">
    <property type="entry name" value="REC"/>
    <property type="match status" value="1"/>
</dbReference>
<feature type="domain" description="Sigma-54 factor interaction" evidence="6">
    <location>
        <begin position="170"/>
        <end position="399"/>
    </location>
</feature>
<protein>
    <submittedName>
        <fullName evidence="8">Sigma-54-dependent Fis family transcriptional regulator</fullName>
    </submittedName>
</protein>
<dbReference type="Gene3D" id="3.40.50.300">
    <property type="entry name" value="P-loop containing nucleotide triphosphate hydrolases"/>
    <property type="match status" value="1"/>
</dbReference>
<dbReference type="InterPro" id="IPR058031">
    <property type="entry name" value="AAA_lid_NorR"/>
</dbReference>
<dbReference type="CDD" id="cd00156">
    <property type="entry name" value="REC"/>
    <property type="match status" value="1"/>
</dbReference>
<dbReference type="PROSITE" id="PS50110">
    <property type="entry name" value="RESPONSE_REGULATORY"/>
    <property type="match status" value="1"/>
</dbReference>
<evidence type="ECO:0000256" key="4">
    <source>
        <dbReference type="ARBA" id="ARBA00023163"/>
    </source>
</evidence>
<dbReference type="GO" id="GO:0000160">
    <property type="term" value="P:phosphorelay signal transduction system"/>
    <property type="evidence" value="ECO:0007669"/>
    <property type="project" value="InterPro"/>
</dbReference>
<dbReference type="Gene3D" id="3.40.50.2300">
    <property type="match status" value="1"/>
</dbReference>
<dbReference type="Proteomes" id="UP000321721">
    <property type="component" value="Unassembled WGS sequence"/>
</dbReference>
<dbReference type="OrthoDB" id="5401077at2"/>
<dbReference type="FunFam" id="3.40.50.300:FF:000006">
    <property type="entry name" value="DNA-binding transcriptional regulator NtrC"/>
    <property type="match status" value="1"/>
</dbReference>
<evidence type="ECO:0000256" key="3">
    <source>
        <dbReference type="ARBA" id="ARBA00023015"/>
    </source>
</evidence>
<comment type="caution">
    <text evidence="8">The sequence shown here is derived from an EMBL/GenBank/DDBJ whole genome shotgun (WGS) entry which is preliminary data.</text>
</comment>
<evidence type="ECO:0000256" key="5">
    <source>
        <dbReference type="PROSITE-ProRule" id="PRU00169"/>
    </source>
</evidence>
<feature type="modified residue" description="4-aspartylphosphate" evidence="5">
    <location>
        <position position="78"/>
    </location>
</feature>
<dbReference type="InterPro" id="IPR002078">
    <property type="entry name" value="Sigma_54_int"/>
</dbReference>
<dbReference type="PROSITE" id="PS50045">
    <property type="entry name" value="SIGMA54_INTERACT_4"/>
    <property type="match status" value="1"/>
</dbReference>
<evidence type="ECO:0000313" key="8">
    <source>
        <dbReference type="EMBL" id="TXB67105.1"/>
    </source>
</evidence>
<dbReference type="InterPro" id="IPR011006">
    <property type="entry name" value="CheY-like_superfamily"/>
</dbReference>
<dbReference type="InterPro" id="IPR003593">
    <property type="entry name" value="AAA+_ATPase"/>
</dbReference>
<keyword evidence="2" id="KW-0067">ATP-binding</keyword>
<dbReference type="Pfam" id="PF00072">
    <property type="entry name" value="Response_reg"/>
    <property type="match status" value="1"/>
</dbReference>
<keyword evidence="9" id="KW-1185">Reference proteome</keyword>
<dbReference type="EMBL" id="VOOS01000001">
    <property type="protein sequence ID" value="TXB67105.1"/>
    <property type="molecule type" value="Genomic_DNA"/>
</dbReference>
<proteinExistence type="predicted"/>
<dbReference type="GO" id="GO:0006355">
    <property type="term" value="P:regulation of DNA-templated transcription"/>
    <property type="evidence" value="ECO:0007669"/>
    <property type="project" value="InterPro"/>
</dbReference>
<dbReference type="AlphaFoldDB" id="A0A5C6RYR1"/>
<dbReference type="PANTHER" id="PTHR32071">
    <property type="entry name" value="TRANSCRIPTIONAL REGULATORY PROTEIN"/>
    <property type="match status" value="1"/>
</dbReference>
<dbReference type="Pfam" id="PF25601">
    <property type="entry name" value="AAA_lid_14"/>
    <property type="match status" value="1"/>
</dbReference>
<dbReference type="RefSeq" id="WP_147098340.1">
    <property type="nucleotide sequence ID" value="NZ_VOOS01000001.1"/>
</dbReference>
<evidence type="ECO:0000259" key="6">
    <source>
        <dbReference type="PROSITE" id="PS50045"/>
    </source>
</evidence>
<dbReference type="SUPFAM" id="SSF46689">
    <property type="entry name" value="Homeodomain-like"/>
    <property type="match status" value="1"/>
</dbReference>
<dbReference type="InterPro" id="IPR025944">
    <property type="entry name" value="Sigma_54_int_dom_CS"/>
</dbReference>
<dbReference type="SUPFAM" id="SSF52540">
    <property type="entry name" value="P-loop containing nucleoside triphosphate hydrolases"/>
    <property type="match status" value="1"/>
</dbReference>
<organism evidence="8 9">
    <name type="scientific">Vicingus serpentipes</name>
    <dbReference type="NCBI Taxonomy" id="1926625"/>
    <lineage>
        <taxon>Bacteria</taxon>
        <taxon>Pseudomonadati</taxon>
        <taxon>Bacteroidota</taxon>
        <taxon>Flavobacteriia</taxon>
        <taxon>Flavobacteriales</taxon>
        <taxon>Vicingaceae</taxon>
        <taxon>Vicingus</taxon>
    </lineage>
</organism>
<dbReference type="PANTHER" id="PTHR32071:SF121">
    <property type="entry name" value="SIGMA L-DEPENDENT TRANSCRIPTIONAL REGULATOR YQIR-RELATED"/>
    <property type="match status" value="1"/>
</dbReference>
<dbReference type="SMART" id="SM00382">
    <property type="entry name" value="AAA"/>
    <property type="match status" value="1"/>
</dbReference>
<dbReference type="Gene3D" id="1.10.8.60">
    <property type="match status" value="1"/>
</dbReference>
<sequence length="472" mass="53844">MEISHNETFIEIYRLCYCKLKLLRLEGFKIFIAEDDVWYSEILRYHLELNPDFEVRTFDSGKKLKAALHLKPNVVTLDYSLPDTNGKELLAYIKSESPDTQVVIISGQEDISTAVDLLKEGAYDYLVKDDDTKDRIWKTILHINENVSLKDEINILKSEVEKKYDFSKTIKGNSPAIRKVFRLIEKAISNNITVSITGETGTGKEVIAKAIHYNSERKKEPFIAINVAAVPSELIESELFGHERGAFTGAQTRRKGKFEEAGKGTIFLDEIGEMDANMQSKLLRVLQEREVVRIGGNEVVKLKCRVVVATHRDLLQEVKKGNFRQDLYYRLLGLPIDLPPLRARKEDVLILTKHFIDEYAKENGVNPKKLSEQANKKLLAYSFPGNIRELKAVIELATVLADGDEIEPNNINFPSTDPLSDLTLEVKSLKEYTNIIIKHFLDKHNNNVIEAAKELQIGKSTIYRMLKEEHIN</sequence>
<reference evidence="8 9" key="1">
    <citation type="submission" date="2019-08" db="EMBL/GenBank/DDBJ databases">
        <title>Genome of Vicingus serpentipes NCIMB 15042.</title>
        <authorList>
            <person name="Bowman J.P."/>
        </authorList>
    </citation>
    <scope>NUCLEOTIDE SEQUENCE [LARGE SCALE GENOMIC DNA]</scope>
    <source>
        <strain evidence="8 9">NCIMB 15042</strain>
    </source>
</reference>
<accession>A0A5C6RYR1</accession>
<dbReference type="Gene3D" id="1.10.10.60">
    <property type="entry name" value="Homeodomain-like"/>
    <property type="match status" value="1"/>
</dbReference>
<evidence type="ECO:0000256" key="2">
    <source>
        <dbReference type="ARBA" id="ARBA00022840"/>
    </source>
</evidence>
<dbReference type="InterPro" id="IPR001789">
    <property type="entry name" value="Sig_transdc_resp-reg_receiver"/>
</dbReference>
<dbReference type="GO" id="GO:0005524">
    <property type="term" value="F:ATP binding"/>
    <property type="evidence" value="ECO:0007669"/>
    <property type="project" value="UniProtKB-KW"/>
</dbReference>
<evidence type="ECO:0000256" key="1">
    <source>
        <dbReference type="ARBA" id="ARBA00022741"/>
    </source>
</evidence>
<evidence type="ECO:0000259" key="7">
    <source>
        <dbReference type="PROSITE" id="PS50110"/>
    </source>
</evidence>
<dbReference type="CDD" id="cd00009">
    <property type="entry name" value="AAA"/>
    <property type="match status" value="1"/>
</dbReference>
<dbReference type="SUPFAM" id="SSF52172">
    <property type="entry name" value="CheY-like"/>
    <property type="match status" value="1"/>
</dbReference>
<dbReference type="PROSITE" id="PS00688">
    <property type="entry name" value="SIGMA54_INTERACT_3"/>
    <property type="match status" value="1"/>
</dbReference>